<accession>A0A248JT07</accession>
<dbReference type="RefSeq" id="WP_145727870.1">
    <property type="nucleotide sequence ID" value="NZ_CP022110.1"/>
</dbReference>
<reference evidence="1 2" key="1">
    <citation type="submission" date="2017-06" db="EMBL/GenBank/DDBJ databases">
        <title>Complete genome sequence of Nitrospirillum amazonense strain CBAmC, an endophytic nitrogen-fixing and plant growth-promoting bacterium, isolated from sugarcane.</title>
        <authorList>
            <person name="Schwab S."/>
            <person name="dos Santos Teixeira K.R."/>
            <person name="Simoes Araujo J.L."/>
            <person name="Soares Vidal M."/>
            <person name="Borges de Freitas H.R."/>
            <person name="Rivello Crivelaro A.L."/>
            <person name="Bueno de Camargo Nunes A."/>
            <person name="dos Santos C.M."/>
            <person name="Palmeira da Silva Rosa D."/>
            <person name="da Silva Padilha D."/>
            <person name="da Silva E."/>
            <person name="Araujo Terra L."/>
            <person name="Soares Mendes V."/>
            <person name="Farinelli L."/>
            <person name="Magalhaes Cruz L."/>
            <person name="Baldani J.I."/>
        </authorList>
    </citation>
    <scope>NUCLEOTIDE SEQUENCE [LARGE SCALE GENOMIC DNA]</scope>
    <source>
        <strain evidence="1 2">CBAmC</strain>
    </source>
</reference>
<dbReference type="KEGG" id="nao:Y958_11460"/>
<name>A0A248JT07_9PROT</name>
<keyword evidence="2" id="KW-1185">Reference proteome</keyword>
<dbReference type="EMBL" id="CP022110">
    <property type="protein sequence ID" value="ASG21374.1"/>
    <property type="molecule type" value="Genomic_DNA"/>
</dbReference>
<sequence>MTFSPQGQPNAAPAAASAVKTLILSLADANLTEEDAVLLSLIAQLHQKQALLSRLLSSNVVATNIRQGKVAILQPGTTYQPNHLAMLAAWLDDLVTVGETPGGRLTHDDAMLSQTGHDISRSVAGGHGTVTREFRVAAALVRHFMSELAKAPGGAA</sequence>
<proteinExistence type="predicted"/>
<evidence type="ECO:0000313" key="1">
    <source>
        <dbReference type="EMBL" id="ASG21374.1"/>
    </source>
</evidence>
<dbReference type="Proteomes" id="UP000197153">
    <property type="component" value="Chromosome 1"/>
</dbReference>
<gene>
    <name evidence="1" type="ORF">Y958_11460</name>
</gene>
<protein>
    <submittedName>
        <fullName evidence="1">Uncharacterized protein</fullName>
    </submittedName>
</protein>
<organism evidence="1 2">
    <name type="scientific">Nitrospirillum viridazoti CBAmc</name>
    <dbReference type="NCBI Taxonomy" id="1441467"/>
    <lineage>
        <taxon>Bacteria</taxon>
        <taxon>Pseudomonadati</taxon>
        <taxon>Pseudomonadota</taxon>
        <taxon>Alphaproteobacteria</taxon>
        <taxon>Rhodospirillales</taxon>
        <taxon>Azospirillaceae</taxon>
        <taxon>Nitrospirillum</taxon>
        <taxon>Nitrospirillum viridazoti</taxon>
    </lineage>
</organism>
<dbReference type="AlphaFoldDB" id="A0A248JT07"/>
<evidence type="ECO:0000313" key="2">
    <source>
        <dbReference type="Proteomes" id="UP000197153"/>
    </source>
</evidence>